<evidence type="ECO:0000256" key="1">
    <source>
        <dbReference type="SAM" id="MobiDB-lite"/>
    </source>
</evidence>
<protein>
    <submittedName>
        <fullName evidence="4">Uncharacterized protein PB18E9.04c-like</fullName>
    </submittedName>
</protein>
<evidence type="ECO:0000313" key="3">
    <source>
        <dbReference type="Proteomes" id="UP000694925"/>
    </source>
</evidence>
<proteinExistence type="predicted"/>
<evidence type="ECO:0000256" key="2">
    <source>
        <dbReference type="SAM" id="SignalP"/>
    </source>
</evidence>
<organism evidence="3 4">
    <name type="scientific">Ceratina calcarata</name>
    <dbReference type="NCBI Taxonomy" id="156304"/>
    <lineage>
        <taxon>Eukaryota</taxon>
        <taxon>Metazoa</taxon>
        <taxon>Ecdysozoa</taxon>
        <taxon>Arthropoda</taxon>
        <taxon>Hexapoda</taxon>
        <taxon>Insecta</taxon>
        <taxon>Pterygota</taxon>
        <taxon>Neoptera</taxon>
        <taxon>Endopterygota</taxon>
        <taxon>Hymenoptera</taxon>
        <taxon>Apocrita</taxon>
        <taxon>Aculeata</taxon>
        <taxon>Apoidea</taxon>
        <taxon>Anthophila</taxon>
        <taxon>Apidae</taxon>
        <taxon>Ceratina</taxon>
        <taxon>Zadontomerus</taxon>
    </lineage>
</organism>
<feature type="chain" id="PRO_5042545215" evidence="2">
    <location>
        <begin position="19"/>
        <end position="305"/>
    </location>
</feature>
<name>A0AAJ7N7L9_9HYME</name>
<dbReference type="AlphaFoldDB" id="A0AAJ7N7L9"/>
<gene>
    <name evidence="4" type="primary">LOC108625892</name>
</gene>
<feature type="signal peptide" evidence="2">
    <location>
        <begin position="1"/>
        <end position="18"/>
    </location>
</feature>
<sequence>MKLPLRLVASILLTSVHASSGWPYHEIVGSGQSTGPLHVGPVYGVAPATASLLPTKPIDEPEIVIAGPVADTTVVEGPSSGPVTVVLSPGTHTDTLQTTLAIQKKVDVPSDAVLIKGPSVGPVTLLAPIDAATAEAERKKSAAASVTADVAKESADKLSLATTNGETSGIATGNAVIGPSIGPIVIAGPTAPPNPPALTATPEPVTVSIPKSDASAIIADATDSTRIESSASSTGSVTSTSASTTATARVNLITPAAAAIASSGTAASLSNVVVSAPSAVLPVPAGTVTSETVSSSLLKSPFQLE</sequence>
<dbReference type="Proteomes" id="UP000694925">
    <property type="component" value="Unplaced"/>
</dbReference>
<keyword evidence="2" id="KW-0732">Signal</keyword>
<accession>A0AAJ7N7L9</accession>
<keyword evidence="3" id="KW-1185">Reference proteome</keyword>
<feature type="region of interest" description="Disordered" evidence="1">
    <location>
        <begin position="220"/>
        <end position="244"/>
    </location>
</feature>
<dbReference type="RefSeq" id="XP_017881712.1">
    <property type="nucleotide sequence ID" value="XM_018026223.2"/>
</dbReference>
<dbReference type="GeneID" id="108625892"/>
<dbReference type="KEGG" id="ccal:108625892"/>
<reference evidence="4" key="1">
    <citation type="submission" date="2025-08" db="UniProtKB">
        <authorList>
            <consortium name="RefSeq"/>
        </authorList>
    </citation>
    <scope>IDENTIFICATION</scope>
    <source>
        <tissue evidence="4">Whole body</tissue>
    </source>
</reference>
<evidence type="ECO:0000313" key="4">
    <source>
        <dbReference type="RefSeq" id="XP_017881712.1"/>
    </source>
</evidence>